<evidence type="ECO:0008006" key="4">
    <source>
        <dbReference type="Google" id="ProtNLM"/>
    </source>
</evidence>
<evidence type="ECO:0000256" key="1">
    <source>
        <dbReference type="SAM" id="MobiDB-lite"/>
    </source>
</evidence>
<feature type="compositionally biased region" description="Basic and acidic residues" evidence="1">
    <location>
        <begin position="234"/>
        <end position="244"/>
    </location>
</feature>
<dbReference type="PANTHER" id="PTHR13237">
    <property type="entry name" value="SOMETHING ABOUT SILENCING PROTEIN 10-RELATED"/>
    <property type="match status" value="1"/>
</dbReference>
<gene>
    <name evidence="2" type="ORF">BWQ96_04901</name>
</gene>
<proteinExistence type="predicted"/>
<dbReference type="PANTHER" id="PTHR13237:SF9">
    <property type="entry name" value="NEUROGUIDIN"/>
    <property type="match status" value="1"/>
</dbReference>
<keyword evidence="3" id="KW-1185">Reference proteome</keyword>
<dbReference type="AlphaFoldDB" id="A0A2V3ITD3"/>
<reference evidence="2 3" key="1">
    <citation type="journal article" date="2018" name="Mol. Biol. Evol.">
        <title>Analysis of the draft genome of the red seaweed Gracilariopsis chorda provides insights into genome size evolution in Rhodophyta.</title>
        <authorList>
            <person name="Lee J."/>
            <person name="Yang E.C."/>
            <person name="Graf L."/>
            <person name="Yang J.H."/>
            <person name="Qiu H."/>
            <person name="Zel Zion U."/>
            <person name="Chan C.X."/>
            <person name="Stephens T.G."/>
            <person name="Weber A.P.M."/>
            <person name="Boo G.H."/>
            <person name="Boo S.M."/>
            <person name="Kim K.M."/>
            <person name="Shin Y."/>
            <person name="Jung M."/>
            <person name="Lee S.J."/>
            <person name="Yim H.S."/>
            <person name="Lee J.H."/>
            <person name="Bhattacharya D."/>
            <person name="Yoon H.S."/>
        </authorList>
    </citation>
    <scope>NUCLEOTIDE SEQUENCE [LARGE SCALE GENOMIC DNA]</scope>
    <source>
        <strain evidence="2 3">SKKU-2015</strain>
        <tissue evidence="2">Whole body</tissue>
    </source>
</reference>
<dbReference type="OrthoDB" id="203440at2759"/>
<protein>
    <recommendedName>
        <fullName evidence="4">Neuroguidin</fullName>
    </recommendedName>
</protein>
<evidence type="ECO:0000313" key="2">
    <source>
        <dbReference type="EMBL" id="PXF45381.1"/>
    </source>
</evidence>
<feature type="compositionally biased region" description="Basic and acidic residues" evidence="1">
    <location>
        <begin position="105"/>
        <end position="122"/>
    </location>
</feature>
<dbReference type="Proteomes" id="UP000247409">
    <property type="component" value="Unassembled WGS sequence"/>
</dbReference>
<feature type="region of interest" description="Disordered" evidence="1">
    <location>
        <begin position="105"/>
        <end position="150"/>
    </location>
</feature>
<name>A0A2V3ITD3_9FLOR</name>
<evidence type="ECO:0000313" key="3">
    <source>
        <dbReference type="Proteomes" id="UP000247409"/>
    </source>
</evidence>
<dbReference type="STRING" id="448386.A0A2V3ITD3"/>
<feature type="region of interest" description="Disordered" evidence="1">
    <location>
        <begin position="220"/>
        <end position="320"/>
    </location>
</feature>
<sequence>MATEITQTLSEIQKLATEYRKEVQRVMLATDEADGLEDGISLLTAKSATLMHYNAALIKFTQARLKGTSVKGIIDELIEDWVVLSKMAPLEKKLRYQIDRLLKKTPAKPERGDEADMHRPDPDAVVVDEDEQNSSSDEERAYRPPRFSEVFYDGDGDKRLARAHKEKERYQARAIRSSEVQEMLAAVQGRPEEVYADEDLRTPEAQRLLREQKQRERFEEDNFVRLSLSKKEKRRSDRVGEDARQGSQPGGDTFSGLVALADRVVHKDKTSKLHRVTTADDDEREELEREEQLDQIFEDELKKRRPSPKAGGSARKRRRT</sequence>
<accession>A0A2V3ITD3</accession>
<dbReference type="GO" id="GO:0000462">
    <property type="term" value="P:maturation of SSU-rRNA from tricistronic rRNA transcript (SSU-rRNA, 5.8S rRNA, LSU-rRNA)"/>
    <property type="evidence" value="ECO:0007669"/>
    <property type="project" value="TreeGrafter"/>
</dbReference>
<comment type="caution">
    <text evidence="2">The sequence shown here is derived from an EMBL/GenBank/DDBJ whole genome shotgun (WGS) entry which is preliminary data.</text>
</comment>
<dbReference type="GO" id="GO:0032040">
    <property type="term" value="C:small-subunit processome"/>
    <property type="evidence" value="ECO:0007669"/>
    <property type="project" value="TreeGrafter"/>
</dbReference>
<organism evidence="2 3">
    <name type="scientific">Gracilariopsis chorda</name>
    <dbReference type="NCBI Taxonomy" id="448386"/>
    <lineage>
        <taxon>Eukaryota</taxon>
        <taxon>Rhodophyta</taxon>
        <taxon>Florideophyceae</taxon>
        <taxon>Rhodymeniophycidae</taxon>
        <taxon>Gracilariales</taxon>
        <taxon>Gracilariaceae</taxon>
        <taxon>Gracilariopsis</taxon>
    </lineage>
</organism>
<dbReference type="EMBL" id="NBIV01000062">
    <property type="protein sequence ID" value="PXF45381.1"/>
    <property type="molecule type" value="Genomic_DNA"/>
</dbReference>